<evidence type="ECO:0000313" key="2">
    <source>
        <dbReference type="Proteomes" id="UP000236736"/>
    </source>
</evidence>
<name>A0A1H5VBW5_9BACT</name>
<dbReference type="AlphaFoldDB" id="A0A1H5VBW5"/>
<reference evidence="2" key="1">
    <citation type="submission" date="2016-10" db="EMBL/GenBank/DDBJ databases">
        <authorList>
            <person name="Varghese N."/>
            <person name="Submissions S."/>
        </authorList>
    </citation>
    <scope>NUCLEOTIDE SEQUENCE [LARGE SCALE GENOMIC DNA]</scope>
    <source>
        <strain evidence="2">DSM 17298</strain>
    </source>
</reference>
<proteinExistence type="predicted"/>
<sequence length="41" mass="4556">MKRAIVLLILIFNFSFAFAQKPRARDLGLPFSGTTGPYNAI</sequence>
<gene>
    <name evidence="1" type="ORF">SAMN03080598_01639</name>
</gene>
<evidence type="ECO:0000313" key="1">
    <source>
        <dbReference type="EMBL" id="SEF84703.1"/>
    </source>
</evidence>
<dbReference type="EMBL" id="FNVR01000006">
    <property type="protein sequence ID" value="SEF84703.1"/>
    <property type="molecule type" value="Genomic_DNA"/>
</dbReference>
<organism evidence="1 2">
    <name type="scientific">Algoriphagus boritolerans DSM 17298 = JCM 18970</name>
    <dbReference type="NCBI Taxonomy" id="1120964"/>
    <lineage>
        <taxon>Bacteria</taxon>
        <taxon>Pseudomonadati</taxon>
        <taxon>Bacteroidota</taxon>
        <taxon>Cytophagia</taxon>
        <taxon>Cytophagales</taxon>
        <taxon>Cyclobacteriaceae</taxon>
        <taxon>Algoriphagus</taxon>
    </lineage>
</organism>
<accession>A0A1H5VBW5</accession>
<keyword evidence="2" id="KW-1185">Reference proteome</keyword>
<dbReference type="Proteomes" id="UP000236736">
    <property type="component" value="Unassembled WGS sequence"/>
</dbReference>
<protein>
    <submittedName>
        <fullName evidence="1">Uncharacterized protein</fullName>
    </submittedName>
</protein>